<keyword evidence="3" id="KW-1185">Reference proteome</keyword>
<reference evidence="2 3" key="1">
    <citation type="submission" date="2015-12" db="EMBL/GenBank/DDBJ databases">
        <title>The genome of Folsomia candida.</title>
        <authorList>
            <person name="Faddeeva A."/>
            <person name="Derks M.F."/>
            <person name="Anvar Y."/>
            <person name="Smit S."/>
            <person name="Van Straalen N."/>
            <person name="Roelofs D."/>
        </authorList>
    </citation>
    <scope>NUCLEOTIDE SEQUENCE [LARGE SCALE GENOMIC DNA]</scope>
    <source>
        <strain evidence="2 3">VU population</strain>
        <tissue evidence="2">Whole body</tissue>
    </source>
</reference>
<dbReference type="EMBL" id="LNIX01000034">
    <property type="protein sequence ID" value="OXA40344.1"/>
    <property type="molecule type" value="Genomic_DNA"/>
</dbReference>
<keyword evidence="1" id="KW-0472">Membrane</keyword>
<comment type="caution">
    <text evidence="2">The sequence shown here is derived from an EMBL/GenBank/DDBJ whole genome shotgun (WGS) entry which is preliminary data.</text>
</comment>
<proteinExistence type="predicted"/>
<dbReference type="Proteomes" id="UP000198287">
    <property type="component" value="Unassembled WGS sequence"/>
</dbReference>
<protein>
    <submittedName>
        <fullName evidence="2">Uncharacterized protein</fullName>
    </submittedName>
</protein>
<keyword evidence="1" id="KW-1133">Transmembrane helix</keyword>
<feature type="transmembrane region" description="Helical" evidence="1">
    <location>
        <begin position="213"/>
        <end position="239"/>
    </location>
</feature>
<sequence length="318" mass="36033">MTYYVIVNHVMVILYGKDAVNGWNEILKIEGHLVSGMRKESGVNNMFEKAHVSLATCLTFIIKNFWLFRYVIIPSELYMEFDAYYYPLRDMNCTYELNQPALISLNVTRFILLTINAFEICRIMSLIILMFISVLNLMESILSTLMHDSGRCLVSMARINGGTTTHLELQLAMNALAPFQELGTFFLILMGLVVFVVSNFVTVKLYDSMPFPVYSFFLSISVVVTKIVNLTLPLAHGLLDVSTELKRRWGALMVGEGNKLELKCGRRRIKGMKPFCLWAGFGGSKLFRLNKETKVQYFEQVFSATVTILLSTSEGLAG</sequence>
<evidence type="ECO:0000313" key="3">
    <source>
        <dbReference type="Proteomes" id="UP000198287"/>
    </source>
</evidence>
<feature type="transmembrane region" description="Helical" evidence="1">
    <location>
        <begin position="182"/>
        <end position="201"/>
    </location>
</feature>
<evidence type="ECO:0000313" key="2">
    <source>
        <dbReference type="EMBL" id="OXA40344.1"/>
    </source>
</evidence>
<feature type="transmembrane region" description="Helical" evidence="1">
    <location>
        <begin position="110"/>
        <end position="137"/>
    </location>
</feature>
<gene>
    <name evidence="2" type="ORF">Fcan01_24908</name>
</gene>
<organism evidence="2 3">
    <name type="scientific">Folsomia candida</name>
    <name type="common">Springtail</name>
    <dbReference type="NCBI Taxonomy" id="158441"/>
    <lineage>
        <taxon>Eukaryota</taxon>
        <taxon>Metazoa</taxon>
        <taxon>Ecdysozoa</taxon>
        <taxon>Arthropoda</taxon>
        <taxon>Hexapoda</taxon>
        <taxon>Collembola</taxon>
        <taxon>Entomobryomorpha</taxon>
        <taxon>Isotomoidea</taxon>
        <taxon>Isotomidae</taxon>
        <taxon>Proisotominae</taxon>
        <taxon>Folsomia</taxon>
    </lineage>
</organism>
<keyword evidence="1" id="KW-0812">Transmembrane</keyword>
<accession>A0A226D645</accession>
<dbReference type="AlphaFoldDB" id="A0A226D645"/>
<name>A0A226D645_FOLCA</name>
<evidence type="ECO:0000256" key="1">
    <source>
        <dbReference type="SAM" id="Phobius"/>
    </source>
</evidence>
<feature type="transmembrane region" description="Helical" evidence="1">
    <location>
        <begin position="52"/>
        <end position="72"/>
    </location>
</feature>